<evidence type="ECO:0000313" key="1">
    <source>
        <dbReference type="EMBL" id="KGF90128.1"/>
    </source>
</evidence>
<dbReference type="EMBL" id="JNAJ01000018">
    <property type="protein sequence ID" value="KGF90128.1"/>
    <property type="molecule type" value="Genomic_DNA"/>
</dbReference>
<accession>A0A0A1ZPN0</accession>
<dbReference type="Proteomes" id="UP000030491">
    <property type="component" value="Unassembled WGS sequence"/>
</dbReference>
<reference evidence="2" key="1">
    <citation type="journal article" date="2014" name="Sci. Data">
        <title>Genomes of diverse isolates of the marine cyanobacterium Prochlorococcus.</title>
        <authorList>
            <person name="Biller S."/>
            <person name="Berube P."/>
            <person name="Thompson J."/>
            <person name="Kelly L."/>
            <person name="Roggensack S."/>
            <person name="Awad L."/>
            <person name="Roache-Johnson K."/>
            <person name="Ding H."/>
            <person name="Giovannoni S.J."/>
            <person name="Moore L.R."/>
            <person name="Chisholm S.W."/>
        </authorList>
    </citation>
    <scope>NUCLEOTIDE SEQUENCE [LARGE SCALE GENOMIC DNA]</scope>
</reference>
<proteinExistence type="predicted"/>
<organism evidence="1 2">
    <name type="scientific">Prochlorococcus marinus str. MIT 9116</name>
    <dbReference type="NCBI Taxonomy" id="167544"/>
    <lineage>
        <taxon>Bacteria</taxon>
        <taxon>Bacillati</taxon>
        <taxon>Cyanobacteriota</taxon>
        <taxon>Cyanophyceae</taxon>
        <taxon>Synechococcales</taxon>
        <taxon>Prochlorococcaceae</taxon>
        <taxon>Prochlorococcus</taxon>
    </lineage>
</organism>
<name>A0A0A1ZPN0_PROMR</name>
<sequence>MDLIRDAMKKRILATERLHDDYRKMFKNKEHPTIVNGYV</sequence>
<gene>
    <name evidence="1" type="ORF">EU93_1992</name>
</gene>
<dbReference type="AlphaFoldDB" id="A0A0A1ZPN0"/>
<evidence type="ECO:0000313" key="2">
    <source>
        <dbReference type="Proteomes" id="UP000030491"/>
    </source>
</evidence>
<comment type="caution">
    <text evidence="1">The sequence shown here is derived from an EMBL/GenBank/DDBJ whole genome shotgun (WGS) entry which is preliminary data.</text>
</comment>
<protein>
    <submittedName>
        <fullName evidence="1">Uncharacterized protein</fullName>
    </submittedName>
</protein>